<keyword evidence="1" id="KW-1133">Transmembrane helix</keyword>
<dbReference type="Proteomes" id="UP000233256">
    <property type="component" value="Unassembled WGS sequence"/>
</dbReference>
<sequence>MKIYASTLKVPENRFLHAGYMSCTVTKMSNSFGTMVSVLFVTGIAAFVFRNTNLSRWIWVIGFLIIGFIIMGL</sequence>
<feature type="transmembrane region" description="Helical" evidence="1">
    <location>
        <begin position="31"/>
        <end position="49"/>
    </location>
</feature>
<keyword evidence="1" id="KW-0812">Transmembrane</keyword>
<dbReference type="EMBL" id="PGXC01000059">
    <property type="protein sequence ID" value="PKK88188.1"/>
    <property type="molecule type" value="Genomic_DNA"/>
</dbReference>
<evidence type="ECO:0000256" key="1">
    <source>
        <dbReference type="SAM" id="Phobius"/>
    </source>
</evidence>
<feature type="transmembrane region" description="Helical" evidence="1">
    <location>
        <begin position="56"/>
        <end position="72"/>
    </location>
</feature>
<proteinExistence type="predicted"/>
<accession>A0A2N1PIK9</accession>
<keyword evidence="1" id="KW-0472">Membrane</keyword>
<dbReference type="AlphaFoldDB" id="A0A2N1PIK9"/>
<evidence type="ECO:0000313" key="3">
    <source>
        <dbReference type="Proteomes" id="UP000233256"/>
    </source>
</evidence>
<protein>
    <submittedName>
        <fullName evidence="2">Uncharacterized protein</fullName>
    </submittedName>
</protein>
<comment type="caution">
    <text evidence="2">The sequence shown here is derived from an EMBL/GenBank/DDBJ whole genome shotgun (WGS) entry which is preliminary data.</text>
</comment>
<organism evidence="2 3">
    <name type="scientific">Candidatus Wallbacteria bacterium HGW-Wallbacteria-1</name>
    <dbReference type="NCBI Taxonomy" id="2013854"/>
    <lineage>
        <taxon>Bacteria</taxon>
        <taxon>Candidatus Walliibacteriota</taxon>
    </lineage>
</organism>
<reference evidence="2 3" key="1">
    <citation type="journal article" date="2017" name="ISME J.">
        <title>Potential for microbial H2 and metal transformations associated with novel bacteria and archaea in deep terrestrial subsurface sediments.</title>
        <authorList>
            <person name="Hernsdorf A.W."/>
            <person name="Amano Y."/>
            <person name="Miyakawa K."/>
            <person name="Ise K."/>
            <person name="Suzuki Y."/>
            <person name="Anantharaman K."/>
            <person name="Probst A."/>
            <person name="Burstein D."/>
            <person name="Thomas B.C."/>
            <person name="Banfield J.F."/>
        </authorList>
    </citation>
    <scope>NUCLEOTIDE SEQUENCE [LARGE SCALE GENOMIC DNA]</scope>
    <source>
        <strain evidence="2">HGW-Wallbacteria-1</strain>
    </source>
</reference>
<name>A0A2N1PIK9_9BACT</name>
<evidence type="ECO:0000313" key="2">
    <source>
        <dbReference type="EMBL" id="PKK88188.1"/>
    </source>
</evidence>
<gene>
    <name evidence="2" type="ORF">CVV64_19865</name>
</gene>